<dbReference type="Proteomes" id="UP000282002">
    <property type="component" value="Chromosome"/>
</dbReference>
<organism evidence="2 3">
    <name type="scientific">Tabrizicola piscis</name>
    <dbReference type="NCBI Taxonomy" id="2494374"/>
    <lineage>
        <taxon>Bacteria</taxon>
        <taxon>Pseudomonadati</taxon>
        <taxon>Pseudomonadota</taxon>
        <taxon>Alphaproteobacteria</taxon>
        <taxon>Rhodobacterales</taxon>
        <taxon>Paracoccaceae</taxon>
        <taxon>Tabrizicola</taxon>
    </lineage>
</organism>
<dbReference type="EMBL" id="CP034328">
    <property type="protein sequence ID" value="AZL60159.1"/>
    <property type="molecule type" value="Genomic_DNA"/>
</dbReference>
<keyword evidence="3" id="KW-1185">Reference proteome</keyword>
<dbReference type="Pfam" id="PF05402">
    <property type="entry name" value="PqqD"/>
    <property type="match status" value="1"/>
</dbReference>
<evidence type="ECO:0000313" key="2">
    <source>
        <dbReference type="EMBL" id="AZL60159.1"/>
    </source>
</evidence>
<feature type="compositionally biased region" description="Low complexity" evidence="1">
    <location>
        <begin position="327"/>
        <end position="336"/>
    </location>
</feature>
<dbReference type="InterPro" id="IPR041881">
    <property type="entry name" value="PqqD_sf"/>
</dbReference>
<dbReference type="InterPro" id="IPR008792">
    <property type="entry name" value="PQQD"/>
</dbReference>
<dbReference type="Gene3D" id="1.10.10.1150">
    <property type="entry name" value="Coenzyme PQQ synthesis protein D (PqqD)"/>
    <property type="match status" value="1"/>
</dbReference>
<reference evidence="2 3" key="1">
    <citation type="submission" date="2018-12" db="EMBL/GenBank/DDBJ databases">
        <title>Complete genome sequencing of Tabrizicola sp. K13M18.</title>
        <authorList>
            <person name="Bae J.-W."/>
        </authorList>
    </citation>
    <scope>NUCLEOTIDE SEQUENCE [LARGE SCALE GENOMIC DNA]</scope>
    <source>
        <strain evidence="2 3">K13M18</strain>
    </source>
</reference>
<dbReference type="KEGG" id="taw:EI545_15780"/>
<proteinExistence type="predicted"/>
<evidence type="ECO:0000256" key="1">
    <source>
        <dbReference type="SAM" id="MobiDB-lite"/>
    </source>
</evidence>
<feature type="region of interest" description="Disordered" evidence="1">
    <location>
        <begin position="316"/>
        <end position="336"/>
    </location>
</feature>
<dbReference type="RefSeq" id="WP_125326353.1">
    <property type="nucleotide sequence ID" value="NZ_CP034328.1"/>
</dbReference>
<gene>
    <name evidence="2" type="ORF">EI545_15780</name>
</gene>
<dbReference type="OrthoDB" id="5771032at2"/>
<sequence length="429" mass="46211">MNRHTYHAVPGTEAIAPSVPRLCTLRLKGIDRTIVLPDDPELVEALSSCIHGWPSDLQPLDPATLATPDPSALAPLCVIEPRGPGIYRTHSRYLDRPFDKLPAATAICTLLADLSQAYSETPGDHVFGLHCGAVTICGTTLVLAGARRAGKSTLVARLSAFPEVDILCDDVLPIAADGRAVALGLAPRLRLPLPEGASPAFRQHVTRWLGPADDRYGYLPTPNLLSHGKTVPAHVFLLLDRRDEGPARLHGLTEDETLCRLLERSIAGPAGPEPSFAAAHDLAKRLTGLRLVYSDLEEATTLLLRHFGRLGEDRQDFGPVSPPLAPTAPESPETPAEIDQTMPFVRASDAAVRRVGDAAFIWRPGDVMLWHLNPVARAIWAMLDEPAPATLLVEVLGELFPDETPERLASDLQGLMARLCAEGLIHPAG</sequence>
<name>A0A3S8U9C7_9RHOB</name>
<protein>
    <submittedName>
        <fullName evidence="2">PqqD family protein</fullName>
    </submittedName>
</protein>
<dbReference type="AlphaFoldDB" id="A0A3S8U9C7"/>
<evidence type="ECO:0000313" key="3">
    <source>
        <dbReference type="Proteomes" id="UP000282002"/>
    </source>
</evidence>
<accession>A0A3S8U9C7</accession>